<accession>A0A8J6C7T1</accession>
<dbReference type="PROSITE" id="PS51194">
    <property type="entry name" value="HELICASE_CTER"/>
    <property type="match status" value="1"/>
</dbReference>
<dbReference type="SMART" id="SM00847">
    <property type="entry name" value="HA2"/>
    <property type="match status" value="1"/>
</dbReference>
<dbReference type="GO" id="GO:0005524">
    <property type="term" value="F:ATP binding"/>
    <property type="evidence" value="ECO:0007669"/>
    <property type="project" value="UniProtKB-KW"/>
</dbReference>
<dbReference type="InterPro" id="IPR027417">
    <property type="entry name" value="P-loop_NTPase"/>
</dbReference>
<dbReference type="PANTHER" id="PTHR18934">
    <property type="entry name" value="ATP-DEPENDENT RNA HELICASE"/>
    <property type="match status" value="1"/>
</dbReference>
<dbReference type="PROSITE" id="PS00690">
    <property type="entry name" value="DEAH_ATP_HELICASE"/>
    <property type="match status" value="1"/>
</dbReference>
<evidence type="ECO:0000256" key="3">
    <source>
        <dbReference type="ARBA" id="ARBA00022741"/>
    </source>
</evidence>
<comment type="similarity">
    <text evidence="1">Belongs to the DEAD box helicase family. DEAH subfamily.</text>
</comment>
<evidence type="ECO:0000256" key="6">
    <source>
        <dbReference type="ARBA" id="ARBA00022840"/>
    </source>
</evidence>
<evidence type="ECO:0000256" key="5">
    <source>
        <dbReference type="ARBA" id="ARBA00022806"/>
    </source>
</evidence>
<protein>
    <recommendedName>
        <fullName evidence="2">RNA helicase</fullName>
        <ecNumber evidence="2">3.6.4.13</ecNumber>
    </recommendedName>
</protein>
<gene>
    <name evidence="11" type="ORF">KFE25_010165</name>
</gene>
<evidence type="ECO:0000256" key="4">
    <source>
        <dbReference type="ARBA" id="ARBA00022801"/>
    </source>
</evidence>
<dbReference type="EC" id="3.6.4.13" evidence="2"/>
<dbReference type="Pfam" id="PF21010">
    <property type="entry name" value="HA2_C"/>
    <property type="match status" value="1"/>
</dbReference>
<evidence type="ECO:0000259" key="9">
    <source>
        <dbReference type="PROSITE" id="PS51192"/>
    </source>
</evidence>
<dbReference type="OMA" id="KIAGRTH"/>
<dbReference type="EMBL" id="JAGTXO010000012">
    <property type="protein sequence ID" value="KAG8464797.1"/>
    <property type="molecule type" value="Genomic_DNA"/>
</dbReference>
<evidence type="ECO:0000256" key="8">
    <source>
        <dbReference type="SAM" id="MobiDB-lite"/>
    </source>
</evidence>
<feature type="domain" description="Helicase C-terminal" evidence="10">
    <location>
        <begin position="222"/>
        <end position="404"/>
    </location>
</feature>
<feature type="compositionally biased region" description="Low complexity" evidence="8">
    <location>
        <begin position="717"/>
        <end position="728"/>
    </location>
</feature>
<comment type="caution">
    <text evidence="11">The sequence shown here is derived from an EMBL/GenBank/DDBJ whole genome shotgun (WGS) entry which is preliminary data.</text>
</comment>
<dbReference type="Pfam" id="PF00271">
    <property type="entry name" value="Helicase_C"/>
    <property type="match status" value="1"/>
</dbReference>
<feature type="domain" description="Helicase ATP-binding" evidence="9">
    <location>
        <begin position="15"/>
        <end position="181"/>
    </location>
</feature>
<dbReference type="SMART" id="SM00490">
    <property type="entry name" value="HELICc"/>
    <property type="match status" value="1"/>
</dbReference>
<evidence type="ECO:0000256" key="7">
    <source>
        <dbReference type="ARBA" id="ARBA00047984"/>
    </source>
</evidence>
<dbReference type="PANTHER" id="PTHR18934:SF234">
    <property type="entry name" value="PRE-MRNA-SPLICING FACTOR ATP-DEPENDENT RNA HELICASE DEAH4-RELATED"/>
    <property type="match status" value="1"/>
</dbReference>
<dbReference type="SMART" id="SM00487">
    <property type="entry name" value="DEXDc"/>
    <property type="match status" value="1"/>
</dbReference>
<feature type="region of interest" description="Disordered" evidence="8">
    <location>
        <begin position="717"/>
        <end position="759"/>
    </location>
</feature>
<dbReference type="OrthoDB" id="10253254at2759"/>
<evidence type="ECO:0000259" key="10">
    <source>
        <dbReference type="PROSITE" id="PS51194"/>
    </source>
</evidence>
<dbReference type="FunFam" id="3.40.50.300:FF:000578">
    <property type="entry name" value="probable ATP-dependent RNA helicase DHX35"/>
    <property type="match status" value="1"/>
</dbReference>
<keyword evidence="5" id="KW-0347">Helicase</keyword>
<feature type="compositionally biased region" description="Basic and acidic residues" evidence="8">
    <location>
        <begin position="738"/>
        <end position="748"/>
    </location>
</feature>
<dbReference type="InterPro" id="IPR014001">
    <property type="entry name" value="Helicase_ATP-bd"/>
</dbReference>
<dbReference type="Gene3D" id="3.40.50.300">
    <property type="entry name" value="P-loop containing nucleotide triphosphate hydrolases"/>
    <property type="match status" value="2"/>
</dbReference>
<proteinExistence type="inferred from homology"/>
<keyword evidence="12" id="KW-1185">Reference proteome</keyword>
<comment type="catalytic activity">
    <reaction evidence="7">
        <text>ATP + H2O = ADP + phosphate + H(+)</text>
        <dbReference type="Rhea" id="RHEA:13065"/>
        <dbReference type="ChEBI" id="CHEBI:15377"/>
        <dbReference type="ChEBI" id="CHEBI:15378"/>
        <dbReference type="ChEBI" id="CHEBI:30616"/>
        <dbReference type="ChEBI" id="CHEBI:43474"/>
        <dbReference type="ChEBI" id="CHEBI:456216"/>
        <dbReference type="EC" id="3.6.4.13"/>
    </reaction>
</comment>
<name>A0A8J6C7T1_DIALT</name>
<evidence type="ECO:0000313" key="11">
    <source>
        <dbReference type="EMBL" id="KAG8464797.1"/>
    </source>
</evidence>
<evidence type="ECO:0000256" key="2">
    <source>
        <dbReference type="ARBA" id="ARBA00012552"/>
    </source>
</evidence>
<dbReference type="GO" id="GO:0003724">
    <property type="term" value="F:RNA helicase activity"/>
    <property type="evidence" value="ECO:0007669"/>
    <property type="project" value="UniProtKB-EC"/>
</dbReference>
<keyword evidence="6" id="KW-0067">ATP-binding</keyword>
<evidence type="ECO:0000256" key="1">
    <source>
        <dbReference type="ARBA" id="ARBA00008792"/>
    </source>
</evidence>
<dbReference type="InterPro" id="IPR007502">
    <property type="entry name" value="Helicase-assoc_dom"/>
</dbReference>
<evidence type="ECO:0000313" key="12">
    <source>
        <dbReference type="Proteomes" id="UP000751190"/>
    </source>
</evidence>
<keyword evidence="3" id="KW-0547">Nucleotide-binding</keyword>
<dbReference type="InterPro" id="IPR002464">
    <property type="entry name" value="DNA/RNA_helicase_DEAH_CS"/>
</dbReference>
<organism evidence="11 12">
    <name type="scientific">Diacronema lutheri</name>
    <name type="common">Unicellular marine alga</name>
    <name type="synonym">Monochrysis lutheri</name>
    <dbReference type="NCBI Taxonomy" id="2081491"/>
    <lineage>
        <taxon>Eukaryota</taxon>
        <taxon>Haptista</taxon>
        <taxon>Haptophyta</taxon>
        <taxon>Pavlovophyceae</taxon>
        <taxon>Pavlovales</taxon>
        <taxon>Pavlovaceae</taxon>
        <taxon>Diacronema</taxon>
    </lineage>
</organism>
<dbReference type="AlphaFoldDB" id="A0A8J6C7T1"/>
<sequence>MAAPLPIAAHREEIIARLRAEQVLIVVGETGSGKTTQLCQYALDDGLCAPGRMVAVSQPRRIAAIAAARRVAEERGCAVGGEVSYTVRFDDTVSASTRIRYLTDGSLLREALDSPRLERYSLVIMDEAHERSINTDVLFGLLRRLLRSGARPDLRVVVASATLDVRKFAHFFDDCAAVHVPGRAHPVAIFHAAPPPRAPDCDGRARAGRVEGAAAEGRYVEDAVELCMRLHRSRPVGPSEDVLIFLTGAREIALACAALEQLAAADAARGAAHALRVLPLHAGLPTDAQARVFSPTSAAERKVVVATNLAETSLTIDGIRCVIDCGYAKVQRYDCARGMELLSTEPISKAAARQRAGRAGRTRAGECFRLYSEEAFARGWPDHGEPEIARAALPSVALSLKCMGVRDLLAFDLLDPPPRRALLRALSDLHAIGALDDQGVPTELGARIVRLPVEPRLGAALAKAAELGCVDEVATIAAMLSGEDVFLRAPHANAAGTAGGAEAGGATADGGGWARARARLAPGGAACGAAGAEVDVREADQLLLLALYAEYARTPPAAIVSWAAECGVQLRAMHAARDVRAQLVALVASSGLAARAAPAPCDEPLGRRVRRALCAGFFAHAVRRVGTGGDACVPLAVLAGASLGEGGVGTTSVLLRPLAHSAAVLNGAHALIYHELVWTTCAQMRCICRVESSWLDEPLRRLRAAVDPLVLAGARPAPDAGADADGVAGASGGGARARCTDARHEQRLDATPWQVPDADARVRAARERYLKRRKAEESGRVKSQAA</sequence>
<dbReference type="Pfam" id="PF00270">
    <property type="entry name" value="DEAD"/>
    <property type="match status" value="1"/>
</dbReference>
<dbReference type="CDD" id="cd18791">
    <property type="entry name" value="SF2_C_RHA"/>
    <property type="match status" value="1"/>
</dbReference>
<dbReference type="Proteomes" id="UP000751190">
    <property type="component" value="Unassembled WGS sequence"/>
</dbReference>
<dbReference type="SUPFAM" id="SSF52540">
    <property type="entry name" value="P-loop containing nucleoside triphosphate hydrolases"/>
    <property type="match status" value="1"/>
</dbReference>
<reference evidence="11" key="1">
    <citation type="submission" date="2021-05" db="EMBL/GenBank/DDBJ databases">
        <title>The genome of the haptophyte Pavlova lutheri (Diacronema luteri, Pavlovales) - a model for lipid biosynthesis in eukaryotic algae.</title>
        <authorList>
            <person name="Hulatt C.J."/>
            <person name="Posewitz M.C."/>
        </authorList>
    </citation>
    <scope>NUCLEOTIDE SEQUENCE</scope>
    <source>
        <strain evidence="11">NIVA-4/92</strain>
    </source>
</reference>
<dbReference type="Gene3D" id="1.20.120.1080">
    <property type="match status" value="1"/>
</dbReference>
<keyword evidence="4" id="KW-0378">Hydrolase</keyword>
<dbReference type="PROSITE" id="PS51192">
    <property type="entry name" value="HELICASE_ATP_BIND_1"/>
    <property type="match status" value="1"/>
</dbReference>
<dbReference type="InterPro" id="IPR011545">
    <property type="entry name" value="DEAD/DEAH_box_helicase_dom"/>
</dbReference>
<dbReference type="GO" id="GO:0003723">
    <property type="term" value="F:RNA binding"/>
    <property type="evidence" value="ECO:0007669"/>
    <property type="project" value="TreeGrafter"/>
</dbReference>
<dbReference type="InterPro" id="IPR001650">
    <property type="entry name" value="Helicase_C-like"/>
</dbReference>
<dbReference type="GO" id="GO:0016787">
    <property type="term" value="F:hydrolase activity"/>
    <property type="evidence" value="ECO:0007669"/>
    <property type="project" value="UniProtKB-KW"/>
</dbReference>